<evidence type="ECO:0000256" key="19">
    <source>
        <dbReference type="ARBA" id="ARBA00047588"/>
    </source>
</evidence>
<evidence type="ECO:0000256" key="13">
    <source>
        <dbReference type="ARBA" id="ARBA00035852"/>
    </source>
</evidence>
<dbReference type="InterPro" id="IPR029069">
    <property type="entry name" value="HotDog_dom_sf"/>
</dbReference>
<sequence>MAEARAFHTETATDEEIAAEAAVVGPFTDAVRALVDATIRSTVDLDEIRAAQAEIEAITERLTKEQIPGGYGVRYRTDGTGRAWGNAVIGLRNPIAPPLTISTEPSGRASADFRLGAPYEGPPGLVHGGVISLILDQVLGHAAGAGGRPGMTGTLTIRYRQATPLGELRAEAWIDRAEGIKTWAKGRIIGPDGPTAEAEGLFILPRWARERIARGESKGPSPKYFE</sequence>
<comment type="catalytic activity">
    <reaction evidence="22">
        <text>dodecanoyl-CoA + H2O = dodecanoate + CoA + H(+)</text>
        <dbReference type="Rhea" id="RHEA:30135"/>
        <dbReference type="ChEBI" id="CHEBI:15377"/>
        <dbReference type="ChEBI" id="CHEBI:15378"/>
        <dbReference type="ChEBI" id="CHEBI:18262"/>
        <dbReference type="ChEBI" id="CHEBI:57287"/>
        <dbReference type="ChEBI" id="CHEBI:57375"/>
    </reaction>
    <physiologicalReaction direction="left-to-right" evidence="22">
        <dbReference type="Rhea" id="RHEA:30136"/>
    </physiologicalReaction>
</comment>
<keyword evidence="12" id="KW-0966">Cell projection</keyword>
<evidence type="ECO:0000313" key="26">
    <source>
        <dbReference type="Proteomes" id="UP001501821"/>
    </source>
</evidence>
<comment type="catalytic activity">
    <reaction evidence="23">
        <text>tetradecanoyl-CoA + H2O = tetradecanoate + CoA + H(+)</text>
        <dbReference type="Rhea" id="RHEA:40119"/>
        <dbReference type="ChEBI" id="CHEBI:15377"/>
        <dbReference type="ChEBI" id="CHEBI:15378"/>
        <dbReference type="ChEBI" id="CHEBI:30807"/>
        <dbReference type="ChEBI" id="CHEBI:57287"/>
        <dbReference type="ChEBI" id="CHEBI:57385"/>
    </reaction>
    <physiologicalReaction direction="left-to-right" evidence="23">
        <dbReference type="Rhea" id="RHEA:40120"/>
    </physiologicalReaction>
</comment>
<proteinExistence type="inferred from homology"/>
<evidence type="ECO:0000256" key="18">
    <source>
        <dbReference type="ARBA" id="ARBA00043210"/>
    </source>
</evidence>
<evidence type="ECO:0000256" key="1">
    <source>
        <dbReference type="ARBA" id="ARBA00004170"/>
    </source>
</evidence>
<evidence type="ECO:0000256" key="9">
    <source>
        <dbReference type="ARBA" id="ARBA00022946"/>
    </source>
</evidence>
<evidence type="ECO:0000256" key="12">
    <source>
        <dbReference type="ARBA" id="ARBA00023273"/>
    </source>
</evidence>
<keyword evidence="26" id="KW-1185">Reference proteome</keyword>
<evidence type="ECO:0000256" key="10">
    <source>
        <dbReference type="ARBA" id="ARBA00023098"/>
    </source>
</evidence>
<evidence type="ECO:0000256" key="5">
    <source>
        <dbReference type="ARBA" id="ARBA00022490"/>
    </source>
</evidence>
<comment type="catalytic activity">
    <reaction evidence="13">
        <text>(5Z,8Z,11Z,14Z)-eicosatetraenoyl-CoA + H2O = (5Z,8Z,11Z,14Z)-eicosatetraenoate + CoA + H(+)</text>
        <dbReference type="Rhea" id="RHEA:40151"/>
        <dbReference type="ChEBI" id="CHEBI:15377"/>
        <dbReference type="ChEBI" id="CHEBI:15378"/>
        <dbReference type="ChEBI" id="CHEBI:32395"/>
        <dbReference type="ChEBI" id="CHEBI:57287"/>
        <dbReference type="ChEBI" id="CHEBI:57368"/>
    </reaction>
    <physiologicalReaction direction="left-to-right" evidence="13">
        <dbReference type="Rhea" id="RHEA:40152"/>
    </physiologicalReaction>
</comment>
<dbReference type="InterPro" id="IPR052365">
    <property type="entry name" value="THEM4/THEM5_acyl-CoA_thioest"/>
</dbReference>
<feature type="domain" description="Thioesterase" evidence="24">
    <location>
        <begin position="124"/>
        <end position="178"/>
    </location>
</feature>
<keyword evidence="10" id="KW-0443">Lipid metabolism</keyword>
<evidence type="ECO:0000256" key="17">
    <source>
        <dbReference type="ARBA" id="ARBA00040123"/>
    </source>
</evidence>
<dbReference type="EC" id="3.1.2.2" evidence="16"/>
<evidence type="ECO:0000256" key="3">
    <source>
        <dbReference type="ARBA" id="ARBA00004632"/>
    </source>
</evidence>
<dbReference type="PANTHER" id="PTHR12418">
    <property type="entry name" value="ACYL-COENZYME A THIOESTERASE THEM4"/>
    <property type="match status" value="1"/>
</dbReference>
<comment type="catalytic activity">
    <reaction evidence="14">
        <text>(9Z)-octadecenoyl-CoA + H2O = (9Z)-octadecenoate + CoA + H(+)</text>
        <dbReference type="Rhea" id="RHEA:40139"/>
        <dbReference type="ChEBI" id="CHEBI:15377"/>
        <dbReference type="ChEBI" id="CHEBI:15378"/>
        <dbReference type="ChEBI" id="CHEBI:30823"/>
        <dbReference type="ChEBI" id="CHEBI:57287"/>
        <dbReference type="ChEBI" id="CHEBI:57387"/>
    </reaction>
    <physiologicalReaction direction="left-to-right" evidence="14">
        <dbReference type="Rhea" id="RHEA:40140"/>
    </physiologicalReaction>
</comment>
<evidence type="ECO:0000256" key="2">
    <source>
        <dbReference type="ARBA" id="ARBA00004496"/>
    </source>
</evidence>
<keyword evidence="5" id="KW-0963">Cytoplasm</keyword>
<reference evidence="26" key="1">
    <citation type="journal article" date="2019" name="Int. J. Syst. Evol. Microbiol.">
        <title>The Global Catalogue of Microorganisms (GCM) 10K type strain sequencing project: providing services to taxonomists for standard genome sequencing and annotation.</title>
        <authorList>
            <consortium name="The Broad Institute Genomics Platform"/>
            <consortium name="The Broad Institute Genome Sequencing Center for Infectious Disease"/>
            <person name="Wu L."/>
            <person name="Ma J."/>
        </authorList>
    </citation>
    <scope>NUCLEOTIDE SEQUENCE [LARGE SCALE GENOMIC DNA]</scope>
    <source>
        <strain evidence="26">JCM 16953</strain>
    </source>
</reference>
<gene>
    <name evidence="25" type="ORF">GCM10022242_31440</name>
</gene>
<evidence type="ECO:0000256" key="16">
    <source>
        <dbReference type="ARBA" id="ARBA00038848"/>
    </source>
</evidence>
<evidence type="ECO:0000313" key="25">
    <source>
        <dbReference type="EMBL" id="GAA3827774.1"/>
    </source>
</evidence>
<keyword evidence="4" id="KW-1003">Cell membrane</keyword>
<keyword evidence="8" id="KW-0276">Fatty acid metabolism</keyword>
<dbReference type="EMBL" id="BAABAH010000012">
    <property type="protein sequence ID" value="GAA3827774.1"/>
    <property type="molecule type" value="Genomic_DNA"/>
</dbReference>
<dbReference type="SUPFAM" id="SSF54637">
    <property type="entry name" value="Thioesterase/thiol ester dehydrase-isomerase"/>
    <property type="match status" value="1"/>
</dbReference>
<evidence type="ECO:0000256" key="20">
    <source>
        <dbReference type="ARBA" id="ARBA00047734"/>
    </source>
</evidence>
<evidence type="ECO:0000256" key="23">
    <source>
        <dbReference type="ARBA" id="ARBA00048180"/>
    </source>
</evidence>
<evidence type="ECO:0000256" key="6">
    <source>
        <dbReference type="ARBA" id="ARBA00022703"/>
    </source>
</evidence>
<keyword evidence="6" id="KW-0053">Apoptosis</keyword>
<evidence type="ECO:0000256" key="21">
    <source>
        <dbReference type="ARBA" id="ARBA00047969"/>
    </source>
</evidence>
<organism evidence="25 26">
    <name type="scientific">Nocardioides panacisoli</name>
    <dbReference type="NCBI Taxonomy" id="627624"/>
    <lineage>
        <taxon>Bacteria</taxon>
        <taxon>Bacillati</taxon>
        <taxon>Actinomycetota</taxon>
        <taxon>Actinomycetes</taxon>
        <taxon>Propionibacteriales</taxon>
        <taxon>Nocardioidaceae</taxon>
        <taxon>Nocardioides</taxon>
    </lineage>
</organism>
<evidence type="ECO:0000259" key="24">
    <source>
        <dbReference type="Pfam" id="PF03061"/>
    </source>
</evidence>
<dbReference type="Proteomes" id="UP001501821">
    <property type="component" value="Unassembled WGS sequence"/>
</dbReference>
<name>A0ABP7IV73_9ACTN</name>
<dbReference type="CDD" id="cd03443">
    <property type="entry name" value="PaaI_thioesterase"/>
    <property type="match status" value="1"/>
</dbReference>
<dbReference type="RefSeq" id="WP_344777139.1">
    <property type="nucleotide sequence ID" value="NZ_BAABAH010000012.1"/>
</dbReference>
<evidence type="ECO:0000256" key="8">
    <source>
        <dbReference type="ARBA" id="ARBA00022832"/>
    </source>
</evidence>
<comment type="catalytic activity">
    <reaction evidence="21">
        <text>decanoyl-CoA + H2O = decanoate + CoA + H(+)</text>
        <dbReference type="Rhea" id="RHEA:40059"/>
        <dbReference type="ChEBI" id="CHEBI:15377"/>
        <dbReference type="ChEBI" id="CHEBI:15378"/>
        <dbReference type="ChEBI" id="CHEBI:27689"/>
        <dbReference type="ChEBI" id="CHEBI:57287"/>
        <dbReference type="ChEBI" id="CHEBI:61430"/>
    </reaction>
    <physiologicalReaction direction="left-to-right" evidence="21">
        <dbReference type="Rhea" id="RHEA:40060"/>
    </physiologicalReaction>
</comment>
<comment type="similarity">
    <text evidence="15">Belongs to the THEM4/THEM5 thioesterase family.</text>
</comment>
<dbReference type="InterPro" id="IPR006683">
    <property type="entry name" value="Thioestr_dom"/>
</dbReference>
<evidence type="ECO:0000256" key="11">
    <source>
        <dbReference type="ARBA" id="ARBA00023136"/>
    </source>
</evidence>
<evidence type="ECO:0000256" key="15">
    <source>
        <dbReference type="ARBA" id="ARBA00038456"/>
    </source>
</evidence>
<protein>
    <recommendedName>
        <fullName evidence="17">Acyl-coenzyme A thioesterase THEM4</fullName>
        <ecNumber evidence="16">3.1.2.2</ecNumber>
    </recommendedName>
    <alternativeName>
        <fullName evidence="18">Thioesterase superfamily member 4</fullName>
    </alternativeName>
</protein>
<evidence type="ECO:0000256" key="4">
    <source>
        <dbReference type="ARBA" id="ARBA00022475"/>
    </source>
</evidence>
<keyword evidence="7" id="KW-0378">Hydrolase</keyword>
<evidence type="ECO:0000256" key="22">
    <source>
        <dbReference type="ARBA" id="ARBA00048074"/>
    </source>
</evidence>
<dbReference type="Gene3D" id="3.10.129.10">
    <property type="entry name" value="Hotdog Thioesterase"/>
    <property type="match status" value="1"/>
</dbReference>
<comment type="caution">
    <text evidence="25">The sequence shown here is derived from an EMBL/GenBank/DDBJ whole genome shotgun (WGS) entry which is preliminary data.</text>
</comment>
<comment type="catalytic activity">
    <reaction evidence="19">
        <text>octanoyl-CoA + H2O = octanoate + CoA + H(+)</text>
        <dbReference type="Rhea" id="RHEA:30143"/>
        <dbReference type="ChEBI" id="CHEBI:15377"/>
        <dbReference type="ChEBI" id="CHEBI:15378"/>
        <dbReference type="ChEBI" id="CHEBI:25646"/>
        <dbReference type="ChEBI" id="CHEBI:57287"/>
        <dbReference type="ChEBI" id="CHEBI:57386"/>
    </reaction>
    <physiologicalReaction direction="left-to-right" evidence="19">
        <dbReference type="Rhea" id="RHEA:30144"/>
    </physiologicalReaction>
</comment>
<comment type="catalytic activity">
    <reaction evidence="20">
        <text>hexadecanoyl-CoA + H2O = hexadecanoate + CoA + H(+)</text>
        <dbReference type="Rhea" id="RHEA:16645"/>
        <dbReference type="ChEBI" id="CHEBI:7896"/>
        <dbReference type="ChEBI" id="CHEBI:15377"/>
        <dbReference type="ChEBI" id="CHEBI:15378"/>
        <dbReference type="ChEBI" id="CHEBI:57287"/>
        <dbReference type="ChEBI" id="CHEBI:57379"/>
        <dbReference type="EC" id="3.1.2.2"/>
    </reaction>
    <physiologicalReaction direction="left-to-right" evidence="20">
        <dbReference type="Rhea" id="RHEA:16646"/>
    </physiologicalReaction>
</comment>
<dbReference type="Pfam" id="PF03061">
    <property type="entry name" value="4HBT"/>
    <property type="match status" value="1"/>
</dbReference>
<evidence type="ECO:0000256" key="7">
    <source>
        <dbReference type="ARBA" id="ARBA00022801"/>
    </source>
</evidence>
<keyword evidence="9" id="KW-0809">Transit peptide</keyword>
<accession>A0ABP7IV73</accession>
<comment type="subcellular location">
    <subcellularLocation>
        <location evidence="3">Cell projection</location>
        <location evidence="3">Ruffle membrane</location>
    </subcellularLocation>
    <subcellularLocation>
        <location evidence="2">Cytoplasm</location>
    </subcellularLocation>
    <subcellularLocation>
        <location evidence="1">Membrane</location>
        <topology evidence="1">Peripheral membrane protein</topology>
    </subcellularLocation>
</comment>
<dbReference type="PANTHER" id="PTHR12418:SF19">
    <property type="entry name" value="ACYL-COENZYME A THIOESTERASE THEM4"/>
    <property type="match status" value="1"/>
</dbReference>
<keyword evidence="11" id="KW-0472">Membrane</keyword>
<evidence type="ECO:0000256" key="14">
    <source>
        <dbReference type="ARBA" id="ARBA00037002"/>
    </source>
</evidence>